<dbReference type="Gene3D" id="3.30.450.20">
    <property type="entry name" value="PAS domain"/>
    <property type="match status" value="1"/>
</dbReference>
<keyword evidence="6" id="KW-0902">Two-component regulatory system</keyword>
<dbReference type="Pfam" id="PF08448">
    <property type="entry name" value="PAS_4"/>
    <property type="match status" value="1"/>
</dbReference>
<feature type="domain" description="Histidine kinase" evidence="7">
    <location>
        <begin position="310"/>
        <end position="501"/>
    </location>
</feature>
<dbReference type="SUPFAM" id="SSF55785">
    <property type="entry name" value="PYP-like sensor domain (PAS domain)"/>
    <property type="match status" value="1"/>
</dbReference>
<dbReference type="SMART" id="SM00065">
    <property type="entry name" value="GAF"/>
    <property type="match status" value="1"/>
</dbReference>
<dbReference type="Pfam" id="PF00512">
    <property type="entry name" value="HisKA"/>
    <property type="match status" value="1"/>
</dbReference>
<accession>A0A1I6H0E4</accession>
<dbReference type="InterPro" id="IPR003594">
    <property type="entry name" value="HATPase_dom"/>
</dbReference>
<sequence length="506" mass="56184">MSDPARGSTSDQDLQTVLDRMADGFFALDSGWTVTYANEEGRRILRAAMSDDAVGPTGSVEGCHLWDSIPGSADTEFHDEYHRAMTTQEPVSFDSYYEPLDTWFEARVFPSDSGLSVYLRDVTDRRELEQRQEESLRAIQRLYAVSSDHDRTFEQKVEAILALGCEYLDVPNGFLTRIEDATQHVEVSHAEHPLLQPGETCPLDEAYCKRTIERDTLLTVVNATEEGWAGDPAHENFGLKTYIGGKVEVDGDRYGTLCFAATTPRGEPFTDTQRTFVELLTRWVSYELERQRAAERLERERDRLDEFVSVVSHDLRNPITAARGRVDLLAEESDSEHVEPIRRSLSRMETLIEDLLALAHEGNAVDDPEPVDLVALATAAWETTDKRGGTLGATVEELEVLADEARLRQLLENLFRNAVEHGGDDVTVTVGPLADGDGFYVSDDGPGIPEDDRERVFETGFTTATDGTGFGLNIVAEIAEAHGWDVRAVESEEGGARFEITGVESA</sequence>
<dbReference type="RefSeq" id="WP_092922053.1">
    <property type="nucleotide sequence ID" value="NZ_FOYN01000003.1"/>
</dbReference>
<dbReference type="Gene3D" id="3.30.450.40">
    <property type="match status" value="1"/>
</dbReference>
<dbReference type="PROSITE" id="PS50109">
    <property type="entry name" value="HIS_KIN"/>
    <property type="match status" value="1"/>
</dbReference>
<dbReference type="Gene3D" id="1.10.287.130">
    <property type="match status" value="1"/>
</dbReference>
<evidence type="ECO:0000256" key="5">
    <source>
        <dbReference type="ARBA" id="ARBA00022777"/>
    </source>
</evidence>
<evidence type="ECO:0000256" key="2">
    <source>
        <dbReference type="ARBA" id="ARBA00012438"/>
    </source>
</evidence>
<dbReference type="InterPro" id="IPR003018">
    <property type="entry name" value="GAF"/>
</dbReference>
<dbReference type="PANTHER" id="PTHR43711">
    <property type="entry name" value="TWO-COMPONENT HISTIDINE KINASE"/>
    <property type="match status" value="1"/>
</dbReference>
<protein>
    <recommendedName>
        <fullName evidence="2">histidine kinase</fullName>
        <ecNumber evidence="2">2.7.13.3</ecNumber>
    </recommendedName>
</protein>
<dbReference type="InterPro" id="IPR004358">
    <property type="entry name" value="Sig_transdc_His_kin-like_C"/>
</dbReference>
<evidence type="ECO:0000313" key="9">
    <source>
        <dbReference type="Proteomes" id="UP000198932"/>
    </source>
</evidence>
<dbReference type="InterPro" id="IPR036890">
    <property type="entry name" value="HATPase_C_sf"/>
</dbReference>
<dbReference type="InterPro" id="IPR005467">
    <property type="entry name" value="His_kinase_dom"/>
</dbReference>
<dbReference type="InterPro" id="IPR013656">
    <property type="entry name" value="PAS_4"/>
</dbReference>
<dbReference type="GO" id="GO:0000155">
    <property type="term" value="F:phosphorelay sensor kinase activity"/>
    <property type="evidence" value="ECO:0007669"/>
    <property type="project" value="InterPro"/>
</dbReference>
<dbReference type="CDD" id="cd00082">
    <property type="entry name" value="HisKA"/>
    <property type="match status" value="1"/>
</dbReference>
<reference evidence="9" key="1">
    <citation type="submission" date="2016-10" db="EMBL/GenBank/DDBJ databases">
        <authorList>
            <person name="Varghese N."/>
            <person name="Submissions S."/>
        </authorList>
    </citation>
    <scope>NUCLEOTIDE SEQUENCE [LARGE SCALE GENOMIC DNA]</scope>
    <source>
        <strain evidence="9">RD 26</strain>
    </source>
</reference>
<dbReference type="CDD" id="cd00075">
    <property type="entry name" value="HATPase"/>
    <property type="match status" value="1"/>
</dbReference>
<evidence type="ECO:0000256" key="4">
    <source>
        <dbReference type="ARBA" id="ARBA00022679"/>
    </source>
</evidence>
<keyword evidence="5 8" id="KW-0418">Kinase</keyword>
<dbReference type="SUPFAM" id="SSF55781">
    <property type="entry name" value="GAF domain-like"/>
    <property type="match status" value="1"/>
</dbReference>
<dbReference type="PANTHER" id="PTHR43711:SF1">
    <property type="entry name" value="HISTIDINE KINASE 1"/>
    <property type="match status" value="1"/>
</dbReference>
<evidence type="ECO:0000313" key="8">
    <source>
        <dbReference type="EMBL" id="SFR47928.1"/>
    </source>
</evidence>
<dbReference type="InterPro" id="IPR035965">
    <property type="entry name" value="PAS-like_dom_sf"/>
</dbReference>
<keyword evidence="9" id="KW-1185">Reference proteome</keyword>
<dbReference type="PRINTS" id="PR00344">
    <property type="entry name" value="BCTRLSENSOR"/>
</dbReference>
<keyword evidence="3" id="KW-0597">Phosphoprotein</keyword>
<keyword evidence="4" id="KW-0808">Transferase</keyword>
<evidence type="ECO:0000256" key="6">
    <source>
        <dbReference type="ARBA" id="ARBA00023012"/>
    </source>
</evidence>
<dbReference type="AlphaFoldDB" id="A0A1I6H0E4"/>
<gene>
    <name evidence="8" type="ORF">SAMN04487937_2258</name>
</gene>
<evidence type="ECO:0000256" key="1">
    <source>
        <dbReference type="ARBA" id="ARBA00000085"/>
    </source>
</evidence>
<dbReference type="InterPro" id="IPR050736">
    <property type="entry name" value="Sensor_HK_Regulatory"/>
</dbReference>
<dbReference type="Pfam" id="PF02518">
    <property type="entry name" value="HATPase_c"/>
    <property type="match status" value="1"/>
</dbReference>
<evidence type="ECO:0000256" key="3">
    <source>
        <dbReference type="ARBA" id="ARBA00022553"/>
    </source>
</evidence>
<dbReference type="SMART" id="SM00387">
    <property type="entry name" value="HATPase_c"/>
    <property type="match status" value="1"/>
</dbReference>
<proteinExistence type="predicted"/>
<comment type="catalytic activity">
    <reaction evidence="1">
        <text>ATP + protein L-histidine = ADP + protein N-phospho-L-histidine.</text>
        <dbReference type="EC" id="2.7.13.3"/>
    </reaction>
</comment>
<dbReference type="Gene3D" id="3.30.565.10">
    <property type="entry name" value="Histidine kinase-like ATPase, C-terminal domain"/>
    <property type="match status" value="1"/>
</dbReference>
<dbReference type="InterPro" id="IPR029016">
    <property type="entry name" value="GAF-like_dom_sf"/>
</dbReference>
<name>A0A1I6H0E4_HALSD</name>
<dbReference type="Proteomes" id="UP000198932">
    <property type="component" value="Unassembled WGS sequence"/>
</dbReference>
<dbReference type="InterPro" id="IPR036097">
    <property type="entry name" value="HisK_dim/P_sf"/>
</dbReference>
<organism evidence="8 9">
    <name type="scientific">Halorubrum sodomense</name>
    <dbReference type="NCBI Taxonomy" id="35743"/>
    <lineage>
        <taxon>Archaea</taxon>
        <taxon>Methanobacteriati</taxon>
        <taxon>Methanobacteriota</taxon>
        <taxon>Stenosarchaea group</taxon>
        <taxon>Halobacteria</taxon>
        <taxon>Halobacteriales</taxon>
        <taxon>Haloferacaceae</taxon>
        <taxon>Halorubrum</taxon>
    </lineage>
</organism>
<evidence type="ECO:0000259" key="7">
    <source>
        <dbReference type="PROSITE" id="PS50109"/>
    </source>
</evidence>
<dbReference type="Pfam" id="PF01590">
    <property type="entry name" value="GAF"/>
    <property type="match status" value="1"/>
</dbReference>
<dbReference type="EMBL" id="FOYN01000003">
    <property type="protein sequence ID" value="SFR47928.1"/>
    <property type="molecule type" value="Genomic_DNA"/>
</dbReference>
<dbReference type="SMART" id="SM00388">
    <property type="entry name" value="HisKA"/>
    <property type="match status" value="1"/>
</dbReference>
<dbReference type="STRING" id="35743.SAMN04487937_2258"/>
<dbReference type="SUPFAM" id="SSF55874">
    <property type="entry name" value="ATPase domain of HSP90 chaperone/DNA topoisomerase II/histidine kinase"/>
    <property type="match status" value="1"/>
</dbReference>
<dbReference type="EC" id="2.7.13.3" evidence="2"/>
<dbReference type="InterPro" id="IPR003661">
    <property type="entry name" value="HisK_dim/P_dom"/>
</dbReference>
<dbReference type="OrthoDB" id="8127at2157"/>
<dbReference type="SUPFAM" id="SSF47384">
    <property type="entry name" value="Homodimeric domain of signal transducing histidine kinase"/>
    <property type="match status" value="1"/>
</dbReference>